<organism evidence="1 2">
    <name type="scientific">Saxophila tyrrhenica</name>
    <dbReference type="NCBI Taxonomy" id="1690608"/>
    <lineage>
        <taxon>Eukaryota</taxon>
        <taxon>Fungi</taxon>
        <taxon>Dikarya</taxon>
        <taxon>Ascomycota</taxon>
        <taxon>Pezizomycotina</taxon>
        <taxon>Dothideomycetes</taxon>
        <taxon>Dothideomycetidae</taxon>
        <taxon>Mycosphaerellales</taxon>
        <taxon>Extremaceae</taxon>
        <taxon>Saxophila</taxon>
    </lineage>
</organism>
<proteinExistence type="predicted"/>
<dbReference type="AlphaFoldDB" id="A0AAV9PRI9"/>
<keyword evidence="2" id="KW-1185">Reference proteome</keyword>
<dbReference type="GeneID" id="89921438"/>
<gene>
    <name evidence="1" type="ORF">LTR77_000086</name>
</gene>
<sequence>MATTLFNSLFRRAPQVPPPVKFPYTFKSNPYKAKRPWPPDFSQLSSKHQFRLERRYRRRTKLKWARPGWKKAVTLVQWGSIVAVGIYGVLFLEVTEGRERGVGEGQGERTRGRTVFDGVRKWYWAQMDEFRGTREVNGSQGRQSG</sequence>
<evidence type="ECO:0000313" key="2">
    <source>
        <dbReference type="Proteomes" id="UP001337655"/>
    </source>
</evidence>
<name>A0AAV9PRI9_9PEZI</name>
<comment type="caution">
    <text evidence="1">The sequence shown here is derived from an EMBL/GenBank/DDBJ whole genome shotgun (WGS) entry which is preliminary data.</text>
</comment>
<accession>A0AAV9PRI9</accession>
<reference evidence="1 2" key="1">
    <citation type="submission" date="2023-08" db="EMBL/GenBank/DDBJ databases">
        <title>Black Yeasts Isolated from many extreme environments.</title>
        <authorList>
            <person name="Coleine C."/>
            <person name="Stajich J.E."/>
            <person name="Selbmann L."/>
        </authorList>
    </citation>
    <scope>NUCLEOTIDE SEQUENCE [LARGE SCALE GENOMIC DNA]</scope>
    <source>
        <strain evidence="1 2">CCFEE 5935</strain>
    </source>
</reference>
<protein>
    <submittedName>
        <fullName evidence="1">Uncharacterized protein</fullName>
    </submittedName>
</protein>
<evidence type="ECO:0000313" key="1">
    <source>
        <dbReference type="EMBL" id="KAK5174950.1"/>
    </source>
</evidence>
<dbReference type="RefSeq" id="XP_064663588.1">
    <property type="nucleotide sequence ID" value="XM_064797354.1"/>
</dbReference>
<dbReference type="Proteomes" id="UP001337655">
    <property type="component" value="Unassembled WGS sequence"/>
</dbReference>
<dbReference type="EMBL" id="JAVRRT010000001">
    <property type="protein sequence ID" value="KAK5174950.1"/>
    <property type="molecule type" value="Genomic_DNA"/>
</dbReference>